<feature type="region of interest" description="Disordered" evidence="1">
    <location>
        <begin position="1"/>
        <end position="76"/>
    </location>
</feature>
<gene>
    <name evidence="2" type="ORF">BLA29_015034</name>
</gene>
<dbReference type="EMBL" id="MUJZ01023207">
    <property type="protein sequence ID" value="OTF79416.1"/>
    <property type="molecule type" value="Genomic_DNA"/>
</dbReference>
<protein>
    <submittedName>
        <fullName evidence="2">Uncharacterized protein</fullName>
    </submittedName>
</protein>
<keyword evidence="3" id="KW-1185">Reference proteome</keyword>
<reference evidence="2 3" key="1">
    <citation type="submission" date="2017-03" db="EMBL/GenBank/DDBJ databases">
        <title>Genome Survey of Euroglyphus maynei.</title>
        <authorList>
            <person name="Arlian L.G."/>
            <person name="Morgan M.S."/>
            <person name="Rider S.D."/>
        </authorList>
    </citation>
    <scope>NUCLEOTIDE SEQUENCE [LARGE SCALE GENOMIC DNA]</scope>
    <source>
        <strain evidence="2">Arlian Lab</strain>
        <tissue evidence="2">Whole body</tissue>
    </source>
</reference>
<feature type="compositionally biased region" description="Polar residues" evidence="1">
    <location>
        <begin position="1"/>
        <end position="11"/>
    </location>
</feature>
<dbReference type="Proteomes" id="UP000194236">
    <property type="component" value="Unassembled WGS sequence"/>
</dbReference>
<evidence type="ECO:0000313" key="3">
    <source>
        <dbReference type="Proteomes" id="UP000194236"/>
    </source>
</evidence>
<feature type="compositionally biased region" description="Low complexity" evidence="1">
    <location>
        <begin position="52"/>
        <end position="70"/>
    </location>
</feature>
<feature type="non-terminal residue" evidence="2">
    <location>
        <position position="76"/>
    </location>
</feature>
<dbReference type="AlphaFoldDB" id="A0A1Y3BIK9"/>
<name>A0A1Y3BIK9_EURMA</name>
<feature type="compositionally biased region" description="Basic and acidic residues" evidence="1">
    <location>
        <begin position="12"/>
        <end position="33"/>
    </location>
</feature>
<comment type="caution">
    <text evidence="2">The sequence shown here is derived from an EMBL/GenBank/DDBJ whole genome shotgun (WGS) entry which is preliminary data.</text>
</comment>
<organism evidence="2 3">
    <name type="scientific">Euroglyphus maynei</name>
    <name type="common">Mayne's house dust mite</name>
    <dbReference type="NCBI Taxonomy" id="6958"/>
    <lineage>
        <taxon>Eukaryota</taxon>
        <taxon>Metazoa</taxon>
        <taxon>Ecdysozoa</taxon>
        <taxon>Arthropoda</taxon>
        <taxon>Chelicerata</taxon>
        <taxon>Arachnida</taxon>
        <taxon>Acari</taxon>
        <taxon>Acariformes</taxon>
        <taxon>Sarcoptiformes</taxon>
        <taxon>Astigmata</taxon>
        <taxon>Psoroptidia</taxon>
        <taxon>Analgoidea</taxon>
        <taxon>Pyroglyphidae</taxon>
        <taxon>Pyroglyphinae</taxon>
        <taxon>Euroglyphus</taxon>
    </lineage>
</organism>
<proteinExistence type="predicted"/>
<accession>A0A1Y3BIK9</accession>
<sequence length="76" mass="7986">MALSFLTTKSTSDVDKDKMTKLQVEDGKEEGRVVPESSDEIPESSDEKSKTPAETASAAATESGETSNESSGDETA</sequence>
<evidence type="ECO:0000256" key="1">
    <source>
        <dbReference type="SAM" id="MobiDB-lite"/>
    </source>
</evidence>
<evidence type="ECO:0000313" key="2">
    <source>
        <dbReference type="EMBL" id="OTF79416.1"/>
    </source>
</evidence>